<feature type="region of interest" description="Disordered" evidence="1">
    <location>
        <begin position="1"/>
        <end position="25"/>
    </location>
</feature>
<dbReference type="EMBL" id="CAJPEX010002526">
    <property type="protein sequence ID" value="CAG0921125.1"/>
    <property type="molecule type" value="Genomic_DNA"/>
</dbReference>
<feature type="region of interest" description="Disordered" evidence="1">
    <location>
        <begin position="170"/>
        <end position="294"/>
    </location>
</feature>
<accession>A0A7R9BSW3</accession>
<name>A0A7R9BSW3_9CRUS</name>
<sequence length="294" mass="31536">MDREDGFNRSRGSEGRGGFRGRGINDDSPGVDVEILTIAILAEDFEEDSGAETVKVIVVEKTSTRGIETPGMIVVVPSVVDSIVGFLVEDSEIVLTGIVVLLEIVGRETIHFVDVAMAKGDAGDSAEVSEVNLVAFVLVEEVEISAAKVFREIGTKGLLIADPYMGGDRRSEWVDRSRDDRRSSWGDAEAKGGPSVRSYGASGDSYRRDPPSSGYGERSSRGYGTSAPGDAPGSRYESSYGDVHDRKSQEVKPLLSLPASSSYGYRSSPVDSALPSSDVGFPVRPAHDGYRQKY</sequence>
<evidence type="ECO:0000256" key="1">
    <source>
        <dbReference type="SAM" id="MobiDB-lite"/>
    </source>
</evidence>
<feature type="compositionally biased region" description="Basic and acidic residues" evidence="1">
    <location>
        <begin position="285"/>
        <end position="294"/>
    </location>
</feature>
<dbReference type="AlphaFoldDB" id="A0A7R9BSW3"/>
<evidence type="ECO:0000313" key="3">
    <source>
        <dbReference type="Proteomes" id="UP000678499"/>
    </source>
</evidence>
<protein>
    <submittedName>
        <fullName evidence="2">Uncharacterized protein</fullName>
    </submittedName>
</protein>
<proteinExistence type="predicted"/>
<keyword evidence="3" id="KW-1185">Reference proteome</keyword>
<evidence type="ECO:0000313" key="2">
    <source>
        <dbReference type="EMBL" id="CAD7280973.1"/>
    </source>
</evidence>
<feature type="compositionally biased region" description="Low complexity" evidence="1">
    <location>
        <begin position="212"/>
        <end position="224"/>
    </location>
</feature>
<dbReference type="EMBL" id="OA884563">
    <property type="protein sequence ID" value="CAD7280973.1"/>
    <property type="molecule type" value="Genomic_DNA"/>
</dbReference>
<feature type="compositionally biased region" description="Basic and acidic residues" evidence="1">
    <location>
        <begin position="1"/>
        <end position="14"/>
    </location>
</feature>
<reference evidence="2" key="1">
    <citation type="submission" date="2020-11" db="EMBL/GenBank/DDBJ databases">
        <authorList>
            <person name="Tran Van P."/>
        </authorList>
    </citation>
    <scope>NUCLEOTIDE SEQUENCE</scope>
</reference>
<dbReference type="Proteomes" id="UP000678499">
    <property type="component" value="Unassembled WGS sequence"/>
</dbReference>
<gene>
    <name evidence="2" type="ORF">NMOB1V02_LOCUS8628</name>
</gene>
<organism evidence="2">
    <name type="scientific">Notodromas monacha</name>
    <dbReference type="NCBI Taxonomy" id="399045"/>
    <lineage>
        <taxon>Eukaryota</taxon>
        <taxon>Metazoa</taxon>
        <taxon>Ecdysozoa</taxon>
        <taxon>Arthropoda</taxon>
        <taxon>Crustacea</taxon>
        <taxon>Oligostraca</taxon>
        <taxon>Ostracoda</taxon>
        <taxon>Podocopa</taxon>
        <taxon>Podocopida</taxon>
        <taxon>Cypridocopina</taxon>
        <taxon>Cypridoidea</taxon>
        <taxon>Cyprididae</taxon>
        <taxon>Notodromas</taxon>
    </lineage>
</organism>
<feature type="compositionally biased region" description="Basic and acidic residues" evidence="1">
    <location>
        <begin position="170"/>
        <end position="190"/>
    </location>
</feature>